<protein>
    <submittedName>
        <fullName evidence="2">Uncharacterized protein</fullName>
    </submittedName>
</protein>
<dbReference type="AlphaFoldDB" id="A0AAV8YL93"/>
<feature type="region of interest" description="Disordered" evidence="1">
    <location>
        <begin position="313"/>
        <end position="340"/>
    </location>
</feature>
<keyword evidence="3" id="KW-1185">Reference proteome</keyword>
<organism evidence="2 3">
    <name type="scientific">Rhamnusium bicolor</name>
    <dbReference type="NCBI Taxonomy" id="1586634"/>
    <lineage>
        <taxon>Eukaryota</taxon>
        <taxon>Metazoa</taxon>
        <taxon>Ecdysozoa</taxon>
        <taxon>Arthropoda</taxon>
        <taxon>Hexapoda</taxon>
        <taxon>Insecta</taxon>
        <taxon>Pterygota</taxon>
        <taxon>Neoptera</taxon>
        <taxon>Endopterygota</taxon>
        <taxon>Coleoptera</taxon>
        <taxon>Polyphaga</taxon>
        <taxon>Cucujiformia</taxon>
        <taxon>Chrysomeloidea</taxon>
        <taxon>Cerambycidae</taxon>
        <taxon>Lepturinae</taxon>
        <taxon>Rhagiini</taxon>
        <taxon>Rhamnusium</taxon>
    </lineage>
</organism>
<accession>A0AAV8YL93</accession>
<evidence type="ECO:0000256" key="1">
    <source>
        <dbReference type="SAM" id="MobiDB-lite"/>
    </source>
</evidence>
<evidence type="ECO:0000313" key="2">
    <source>
        <dbReference type="EMBL" id="KAJ8952101.1"/>
    </source>
</evidence>
<feature type="region of interest" description="Disordered" evidence="1">
    <location>
        <begin position="120"/>
        <end position="218"/>
    </location>
</feature>
<dbReference type="Proteomes" id="UP001162156">
    <property type="component" value="Unassembled WGS sequence"/>
</dbReference>
<feature type="compositionally biased region" description="Basic and acidic residues" evidence="1">
    <location>
        <begin position="137"/>
        <end position="149"/>
    </location>
</feature>
<feature type="compositionally biased region" description="Polar residues" evidence="1">
    <location>
        <begin position="313"/>
        <end position="327"/>
    </location>
</feature>
<reference evidence="2" key="1">
    <citation type="journal article" date="2023" name="Insect Mol. Biol.">
        <title>Genome sequencing provides insights into the evolution of gene families encoding plant cell wall-degrading enzymes in longhorned beetles.</title>
        <authorList>
            <person name="Shin N.R."/>
            <person name="Okamura Y."/>
            <person name="Kirsch R."/>
            <person name="Pauchet Y."/>
        </authorList>
    </citation>
    <scope>NUCLEOTIDE SEQUENCE</scope>
    <source>
        <strain evidence="2">RBIC_L_NR</strain>
    </source>
</reference>
<name>A0AAV8YL93_9CUCU</name>
<proteinExistence type="predicted"/>
<gene>
    <name evidence="2" type="ORF">NQ314_007594</name>
</gene>
<sequence>MIKKENKEEKERKEFLGFVEPSNLNEEKSISVNSLASLNNENITFIDEGRELTDRTSMTLDWQKEIVDEIIDTIKMKPIEEKTDAQNIEKVENINNTIIKDPILAEINIHNIIKKFDEQNHEISSKPRVLPRAQTKKPPEVPQKPEGKVKPLVPPRSATTKLRGRLDKSHSTPAYDLTEDDNEKIDSLPVLEKTKPPEKLPDVIPEMPREPELCPFTETGFDPRLPFVEAINLPMTETQTESVTLPKIIEPVEETKNKDVPPKPPPRNFIEVPKPAYPTDSPKPVNLVELTKNNAIPPKQVFEFPDSKRTDLVRQSSVHSIDSSQPASKVVEPQIKPVSR</sequence>
<feature type="compositionally biased region" description="Basic and acidic residues" evidence="1">
    <location>
        <begin position="192"/>
        <end position="212"/>
    </location>
</feature>
<evidence type="ECO:0000313" key="3">
    <source>
        <dbReference type="Proteomes" id="UP001162156"/>
    </source>
</evidence>
<feature type="region of interest" description="Disordered" evidence="1">
    <location>
        <begin position="253"/>
        <end position="284"/>
    </location>
</feature>
<dbReference type="EMBL" id="JANEYF010002048">
    <property type="protein sequence ID" value="KAJ8952101.1"/>
    <property type="molecule type" value="Genomic_DNA"/>
</dbReference>
<comment type="caution">
    <text evidence="2">The sequence shown here is derived from an EMBL/GenBank/DDBJ whole genome shotgun (WGS) entry which is preliminary data.</text>
</comment>